<evidence type="ECO:0000313" key="1">
    <source>
        <dbReference type="EMBL" id="TWI74161.1"/>
    </source>
</evidence>
<name>A0A562RYI4_9BACT</name>
<dbReference type="Pfam" id="PF04255">
    <property type="entry name" value="DUF433"/>
    <property type="match status" value="1"/>
</dbReference>
<dbReference type="OrthoDB" id="200074at2"/>
<dbReference type="AlphaFoldDB" id="A0A562RYI4"/>
<dbReference type="SUPFAM" id="SSF46689">
    <property type="entry name" value="Homeodomain-like"/>
    <property type="match status" value="1"/>
</dbReference>
<dbReference type="InterPro" id="IPR036388">
    <property type="entry name" value="WH-like_DNA-bd_sf"/>
</dbReference>
<keyword evidence="2" id="KW-1185">Reference proteome</keyword>
<gene>
    <name evidence="1" type="ORF">LZ24_01101</name>
</gene>
<dbReference type="InterPro" id="IPR007367">
    <property type="entry name" value="DUF433"/>
</dbReference>
<dbReference type="Proteomes" id="UP000318307">
    <property type="component" value="Unassembled WGS sequence"/>
</dbReference>
<dbReference type="EMBL" id="VLLC01000006">
    <property type="protein sequence ID" value="TWI74161.1"/>
    <property type="molecule type" value="Genomic_DNA"/>
</dbReference>
<organism evidence="1 2">
    <name type="scientific">Desulfobotulus alkaliphilus</name>
    <dbReference type="NCBI Taxonomy" id="622671"/>
    <lineage>
        <taxon>Bacteria</taxon>
        <taxon>Pseudomonadati</taxon>
        <taxon>Thermodesulfobacteriota</taxon>
        <taxon>Desulfobacteria</taxon>
        <taxon>Desulfobacterales</taxon>
        <taxon>Desulfobacteraceae</taxon>
        <taxon>Desulfobotulus</taxon>
    </lineage>
</organism>
<sequence length="78" mass="8644">MSTFARITFDSRVMGGKPCIRGMRITAGTIVGLVASGHSKEKILNLYPYLESEDIDEALAYAAWRVEEIDIPLMHESA</sequence>
<proteinExistence type="predicted"/>
<dbReference type="PANTHER" id="PTHR34849">
    <property type="entry name" value="SSL5025 PROTEIN"/>
    <property type="match status" value="1"/>
</dbReference>
<dbReference type="RefSeq" id="WP_144683137.1">
    <property type="nucleotide sequence ID" value="NZ_VLLC01000006.1"/>
</dbReference>
<dbReference type="PANTHER" id="PTHR34849:SF3">
    <property type="entry name" value="SSR2962 PROTEIN"/>
    <property type="match status" value="1"/>
</dbReference>
<dbReference type="Gene3D" id="1.10.10.10">
    <property type="entry name" value="Winged helix-like DNA-binding domain superfamily/Winged helix DNA-binding domain"/>
    <property type="match status" value="1"/>
</dbReference>
<dbReference type="InterPro" id="IPR009057">
    <property type="entry name" value="Homeodomain-like_sf"/>
</dbReference>
<evidence type="ECO:0000313" key="2">
    <source>
        <dbReference type="Proteomes" id="UP000318307"/>
    </source>
</evidence>
<accession>A0A562RYI4</accession>
<comment type="caution">
    <text evidence="1">The sequence shown here is derived from an EMBL/GenBank/DDBJ whole genome shotgun (WGS) entry which is preliminary data.</text>
</comment>
<protein>
    <submittedName>
        <fullName evidence="1">Uncharacterized protein (DUF433 family)</fullName>
    </submittedName>
</protein>
<reference evidence="1 2" key="1">
    <citation type="submission" date="2019-07" db="EMBL/GenBank/DDBJ databases">
        <title>Genome sequencing of 100 strains of the haloalkaliphilic chemolithoautotrophic sulfur-oxidizing bacterium Thioalkalivibrio.</title>
        <authorList>
            <person name="Muyzer G."/>
        </authorList>
    </citation>
    <scope>NUCLEOTIDE SEQUENCE [LARGE SCALE GENOMIC DNA]</scope>
    <source>
        <strain evidence="1 2">ASO4-4</strain>
    </source>
</reference>